<dbReference type="PROSITE" id="PS50977">
    <property type="entry name" value="HTH_TETR_2"/>
    <property type="match status" value="1"/>
</dbReference>
<dbReference type="OrthoDB" id="9811084at2"/>
<dbReference type="EMBL" id="CP000463">
    <property type="protein sequence ID" value="ABJ07764.1"/>
    <property type="molecule type" value="Genomic_DNA"/>
</dbReference>
<dbReference type="PANTHER" id="PTHR30055:SF234">
    <property type="entry name" value="HTH-TYPE TRANSCRIPTIONAL REGULATOR BETI"/>
    <property type="match status" value="1"/>
</dbReference>
<dbReference type="InterPro" id="IPR001647">
    <property type="entry name" value="HTH_TetR"/>
</dbReference>
<dbReference type="GO" id="GO:0003700">
    <property type="term" value="F:DNA-binding transcription factor activity"/>
    <property type="evidence" value="ECO:0007669"/>
    <property type="project" value="TreeGrafter"/>
</dbReference>
<dbReference type="HOGENOM" id="CLU_069356_12_8_5"/>
<dbReference type="InterPro" id="IPR036271">
    <property type="entry name" value="Tet_transcr_reg_TetR-rel_C_sf"/>
</dbReference>
<evidence type="ECO:0000256" key="3">
    <source>
        <dbReference type="ARBA" id="ARBA00023163"/>
    </source>
</evidence>
<evidence type="ECO:0000256" key="2">
    <source>
        <dbReference type="ARBA" id="ARBA00023125"/>
    </source>
</evidence>
<proteinExistence type="predicted"/>
<sequence>MAESPPTRTLILATAARLFAAEGYAAVSMRDVAAETSMTPANLYHHFKDKETLIRESLVHVFSDRNAAFETLFAKAKNPDEKIETFVDWFVHLLFEDEVFSKLMYREILDGDAKRLEYLAKTILERPFSMVTSAIAECVDDEDPVMLMVSIEGLVTGHFQMAGVITHLPGGRAKHADPRVVSRHIMEIVRKVLGLPSKRRR</sequence>
<dbReference type="SUPFAM" id="SSF46689">
    <property type="entry name" value="Homeodomain-like"/>
    <property type="match status" value="1"/>
</dbReference>
<dbReference type="STRING" id="316055.RPE_3837"/>
<dbReference type="SUPFAM" id="SSF48498">
    <property type="entry name" value="Tetracyclin repressor-like, C-terminal domain"/>
    <property type="match status" value="1"/>
</dbReference>
<dbReference type="InterPro" id="IPR009057">
    <property type="entry name" value="Homeodomain-like_sf"/>
</dbReference>
<feature type="domain" description="HTH tetR-type" evidence="5">
    <location>
        <begin position="5"/>
        <end position="65"/>
    </location>
</feature>
<dbReference type="KEGG" id="rpe:RPE_3837"/>
<reference evidence="6" key="1">
    <citation type="submission" date="2006-09" db="EMBL/GenBank/DDBJ databases">
        <title>Complete sequence of Rhodopseudomonas palustris BisA53.</title>
        <authorList>
            <consortium name="US DOE Joint Genome Institute"/>
            <person name="Copeland A."/>
            <person name="Lucas S."/>
            <person name="Lapidus A."/>
            <person name="Barry K."/>
            <person name="Detter J.C."/>
            <person name="Glavina del Rio T."/>
            <person name="Hammon N."/>
            <person name="Israni S."/>
            <person name="Dalin E."/>
            <person name="Tice H."/>
            <person name="Pitluck S."/>
            <person name="Chain P."/>
            <person name="Malfatti S."/>
            <person name="Shin M."/>
            <person name="Vergez L."/>
            <person name="Schmutz J."/>
            <person name="Larimer F."/>
            <person name="Land M."/>
            <person name="Hauser L."/>
            <person name="Pelletier D.A."/>
            <person name="Kyrpides N."/>
            <person name="Kim E."/>
            <person name="Harwood C.S."/>
            <person name="Oda Y."/>
            <person name="Richardson P."/>
        </authorList>
    </citation>
    <scope>NUCLEOTIDE SEQUENCE [LARGE SCALE GENOMIC DNA]</scope>
    <source>
        <strain evidence="6">BisA53</strain>
    </source>
</reference>
<dbReference type="Pfam" id="PF00440">
    <property type="entry name" value="TetR_N"/>
    <property type="match status" value="1"/>
</dbReference>
<keyword evidence="3" id="KW-0804">Transcription</keyword>
<evidence type="ECO:0000256" key="1">
    <source>
        <dbReference type="ARBA" id="ARBA00023015"/>
    </source>
</evidence>
<accession>Q07JX0</accession>
<evidence type="ECO:0000259" key="5">
    <source>
        <dbReference type="PROSITE" id="PS50977"/>
    </source>
</evidence>
<dbReference type="Gene3D" id="1.10.357.10">
    <property type="entry name" value="Tetracycline Repressor, domain 2"/>
    <property type="match status" value="1"/>
</dbReference>
<evidence type="ECO:0000313" key="6">
    <source>
        <dbReference type="EMBL" id="ABJ07764.1"/>
    </source>
</evidence>
<dbReference type="PRINTS" id="PR00455">
    <property type="entry name" value="HTHTETR"/>
</dbReference>
<gene>
    <name evidence="6" type="ordered locus">RPE_3837</name>
</gene>
<evidence type="ECO:0000256" key="4">
    <source>
        <dbReference type="PROSITE-ProRule" id="PRU00335"/>
    </source>
</evidence>
<dbReference type="PANTHER" id="PTHR30055">
    <property type="entry name" value="HTH-TYPE TRANSCRIPTIONAL REGULATOR RUTR"/>
    <property type="match status" value="1"/>
</dbReference>
<dbReference type="GO" id="GO:0000976">
    <property type="term" value="F:transcription cis-regulatory region binding"/>
    <property type="evidence" value="ECO:0007669"/>
    <property type="project" value="TreeGrafter"/>
</dbReference>
<dbReference type="AlphaFoldDB" id="Q07JX0"/>
<name>Q07JX0_RHOP5</name>
<organism evidence="6">
    <name type="scientific">Rhodopseudomonas palustris (strain BisA53)</name>
    <dbReference type="NCBI Taxonomy" id="316055"/>
    <lineage>
        <taxon>Bacteria</taxon>
        <taxon>Pseudomonadati</taxon>
        <taxon>Pseudomonadota</taxon>
        <taxon>Alphaproteobacteria</taxon>
        <taxon>Hyphomicrobiales</taxon>
        <taxon>Nitrobacteraceae</taxon>
        <taxon>Rhodopseudomonas</taxon>
    </lineage>
</organism>
<dbReference type="eggNOG" id="COG1309">
    <property type="taxonomic scope" value="Bacteria"/>
</dbReference>
<protein>
    <submittedName>
        <fullName evidence="6">Transcriptional regulator, TetR family</fullName>
    </submittedName>
</protein>
<keyword evidence="2 4" id="KW-0238">DNA-binding</keyword>
<dbReference type="InterPro" id="IPR050109">
    <property type="entry name" value="HTH-type_TetR-like_transc_reg"/>
</dbReference>
<feature type="DNA-binding region" description="H-T-H motif" evidence="4">
    <location>
        <begin position="28"/>
        <end position="47"/>
    </location>
</feature>
<keyword evidence="1" id="KW-0805">Transcription regulation</keyword>